<dbReference type="EMBL" id="CP034465">
    <property type="protein sequence ID" value="AZP04811.1"/>
    <property type="molecule type" value="Genomic_DNA"/>
</dbReference>
<dbReference type="InterPro" id="IPR003313">
    <property type="entry name" value="AraC-bd"/>
</dbReference>
<dbReference type="GO" id="GO:0003700">
    <property type="term" value="F:DNA-binding transcription factor activity"/>
    <property type="evidence" value="ECO:0007669"/>
    <property type="project" value="InterPro"/>
</dbReference>
<dbReference type="AlphaFoldDB" id="A0A3S9HBX3"/>
<organism evidence="5 6">
    <name type="scientific">Jeotgalibaca ciconiae</name>
    <dbReference type="NCBI Taxonomy" id="2496265"/>
    <lineage>
        <taxon>Bacteria</taxon>
        <taxon>Bacillati</taxon>
        <taxon>Bacillota</taxon>
        <taxon>Bacilli</taxon>
        <taxon>Lactobacillales</taxon>
        <taxon>Carnobacteriaceae</taxon>
        <taxon>Jeotgalibaca</taxon>
    </lineage>
</organism>
<dbReference type="GO" id="GO:0043565">
    <property type="term" value="F:sequence-specific DNA binding"/>
    <property type="evidence" value="ECO:0007669"/>
    <property type="project" value="InterPro"/>
</dbReference>
<proteinExistence type="predicted"/>
<keyword evidence="6" id="KW-1185">Reference proteome</keyword>
<dbReference type="Gene3D" id="1.10.10.60">
    <property type="entry name" value="Homeodomain-like"/>
    <property type="match status" value="2"/>
</dbReference>
<feature type="domain" description="HTH araC/xylS-type" evidence="4">
    <location>
        <begin position="177"/>
        <end position="276"/>
    </location>
</feature>
<keyword evidence="2" id="KW-0238">DNA-binding</keyword>
<dbReference type="SMART" id="SM00342">
    <property type="entry name" value="HTH_ARAC"/>
    <property type="match status" value="1"/>
</dbReference>
<evidence type="ECO:0000256" key="1">
    <source>
        <dbReference type="ARBA" id="ARBA00023015"/>
    </source>
</evidence>
<evidence type="ECO:0000259" key="4">
    <source>
        <dbReference type="PROSITE" id="PS01124"/>
    </source>
</evidence>
<dbReference type="PROSITE" id="PS01124">
    <property type="entry name" value="HTH_ARAC_FAMILY_2"/>
    <property type="match status" value="1"/>
</dbReference>
<dbReference type="InterPro" id="IPR009057">
    <property type="entry name" value="Homeodomain-like_sf"/>
</dbReference>
<dbReference type="SUPFAM" id="SSF46689">
    <property type="entry name" value="Homeodomain-like"/>
    <property type="match status" value="1"/>
</dbReference>
<reference evidence="6" key="1">
    <citation type="submission" date="2018-12" db="EMBL/GenBank/DDBJ databases">
        <title>Complete genome sequencing of Jeotgalibaca sp. H21T32.</title>
        <authorList>
            <person name="Bae J.-W."/>
            <person name="Lee S.-Y."/>
        </authorList>
    </citation>
    <scope>NUCLEOTIDE SEQUENCE [LARGE SCALE GENOMIC DNA]</scope>
    <source>
        <strain evidence="6">H21T32</strain>
    </source>
</reference>
<dbReference type="PANTHER" id="PTHR43280">
    <property type="entry name" value="ARAC-FAMILY TRANSCRIPTIONAL REGULATOR"/>
    <property type="match status" value="1"/>
</dbReference>
<dbReference type="PANTHER" id="PTHR43280:SF30">
    <property type="entry name" value="MMSAB OPERON REGULATORY PROTEIN"/>
    <property type="match status" value="1"/>
</dbReference>
<sequence>MDEDFFRKSDMYHDLYYVTKGRERCTPKHSYGPMIREYFLLHIVLDGKGAFHTKNSKYLLEPGQFFMIFPGEQTFYEADEENPWEYIWFGFSGKVAKKILSTIGITPEMPIGSIQSFHESKYVIEEMSSMDPFTVISRLKLQGKLYELFSLLANDDHVRLNEEKPFDKVNKRLVYTENAIKIIREKYSDTDFLIRDISKELSLNESYLASVFKQTTGKTLHEYLMAYRIQKSRDYLETTDSGIAEVAEKVGYKNPLSYTRIFKKTMGMTPKEYKKARKQR</sequence>
<keyword evidence="3" id="KW-0804">Transcription</keyword>
<dbReference type="InterPro" id="IPR037923">
    <property type="entry name" value="HTH-like"/>
</dbReference>
<dbReference type="InterPro" id="IPR020449">
    <property type="entry name" value="Tscrpt_reg_AraC-type_HTH"/>
</dbReference>
<dbReference type="InterPro" id="IPR018062">
    <property type="entry name" value="HTH_AraC-typ_CS"/>
</dbReference>
<dbReference type="SUPFAM" id="SSF51215">
    <property type="entry name" value="Regulatory protein AraC"/>
    <property type="match status" value="1"/>
</dbReference>
<name>A0A3S9HBX3_9LACT</name>
<dbReference type="PRINTS" id="PR00032">
    <property type="entry name" value="HTHARAC"/>
</dbReference>
<evidence type="ECO:0000256" key="3">
    <source>
        <dbReference type="ARBA" id="ARBA00023163"/>
    </source>
</evidence>
<dbReference type="Gene3D" id="2.60.120.280">
    <property type="entry name" value="Regulatory protein AraC"/>
    <property type="match status" value="1"/>
</dbReference>
<dbReference type="PROSITE" id="PS00041">
    <property type="entry name" value="HTH_ARAC_FAMILY_1"/>
    <property type="match status" value="1"/>
</dbReference>
<dbReference type="RefSeq" id="WP_126110577.1">
    <property type="nucleotide sequence ID" value="NZ_CP034465.1"/>
</dbReference>
<dbReference type="Pfam" id="PF12833">
    <property type="entry name" value="HTH_18"/>
    <property type="match status" value="1"/>
</dbReference>
<accession>A0A3S9HBX3</accession>
<evidence type="ECO:0000313" key="5">
    <source>
        <dbReference type="EMBL" id="AZP04811.1"/>
    </source>
</evidence>
<dbReference type="Pfam" id="PF02311">
    <property type="entry name" value="AraC_binding"/>
    <property type="match status" value="1"/>
</dbReference>
<dbReference type="Proteomes" id="UP000273326">
    <property type="component" value="Chromosome"/>
</dbReference>
<dbReference type="CDD" id="cd06986">
    <property type="entry name" value="cupin_MmsR-like_N"/>
    <property type="match status" value="1"/>
</dbReference>
<dbReference type="InterPro" id="IPR018060">
    <property type="entry name" value="HTH_AraC"/>
</dbReference>
<protein>
    <submittedName>
        <fullName evidence="5">AraC family transcriptional regulator</fullName>
    </submittedName>
</protein>
<evidence type="ECO:0000313" key="6">
    <source>
        <dbReference type="Proteomes" id="UP000273326"/>
    </source>
</evidence>
<dbReference type="OrthoDB" id="62429at2"/>
<evidence type="ECO:0000256" key="2">
    <source>
        <dbReference type="ARBA" id="ARBA00023125"/>
    </source>
</evidence>
<keyword evidence="1" id="KW-0805">Transcription regulation</keyword>
<dbReference type="KEGG" id="jeh:EJN90_09265"/>
<gene>
    <name evidence="5" type="ORF">EJN90_09265</name>
</gene>